<evidence type="ECO:0000256" key="1">
    <source>
        <dbReference type="SAM" id="Phobius"/>
    </source>
</evidence>
<evidence type="ECO:0000313" key="3">
    <source>
        <dbReference type="Proteomes" id="UP000256388"/>
    </source>
</evidence>
<protein>
    <recommendedName>
        <fullName evidence="4">DUF456 domain-containing protein</fullName>
    </recommendedName>
</protein>
<dbReference type="AlphaFoldDB" id="A0A3E0AIS5"/>
<name>A0A3E0AIS5_9CHLR</name>
<accession>A0A3E0AIS5</accession>
<feature type="transmembrane region" description="Helical" evidence="1">
    <location>
        <begin position="122"/>
        <end position="155"/>
    </location>
</feature>
<dbReference type="RefSeq" id="WP_116224651.1">
    <property type="nucleotide sequence ID" value="NZ_AP018437.1"/>
</dbReference>
<feature type="transmembrane region" description="Helical" evidence="1">
    <location>
        <begin position="73"/>
        <end position="102"/>
    </location>
</feature>
<dbReference type="Pfam" id="PF04306">
    <property type="entry name" value="DUF456"/>
    <property type="match status" value="1"/>
</dbReference>
<keyword evidence="1" id="KW-0812">Transmembrane</keyword>
<proteinExistence type="predicted"/>
<feature type="transmembrane region" description="Helical" evidence="1">
    <location>
        <begin position="43"/>
        <end position="66"/>
    </location>
</feature>
<evidence type="ECO:0008006" key="4">
    <source>
        <dbReference type="Google" id="ProtNLM"/>
    </source>
</evidence>
<dbReference type="EMBL" id="QUMS01000001">
    <property type="protein sequence ID" value="REG11523.1"/>
    <property type="molecule type" value="Genomic_DNA"/>
</dbReference>
<dbReference type="InterPro" id="IPR007403">
    <property type="entry name" value="DUF456"/>
</dbReference>
<keyword evidence="3" id="KW-1185">Reference proteome</keyword>
<reference evidence="2 3" key="1">
    <citation type="submission" date="2018-08" db="EMBL/GenBank/DDBJ databases">
        <title>Genomic Encyclopedia of Type Strains, Phase IV (KMG-IV): sequencing the most valuable type-strain genomes for metagenomic binning, comparative biology and taxonomic classification.</title>
        <authorList>
            <person name="Goeker M."/>
        </authorList>
    </citation>
    <scope>NUCLEOTIDE SEQUENCE [LARGE SCALE GENOMIC DNA]</scope>
    <source>
        <strain evidence="2 3">DSM 23923</strain>
    </source>
</reference>
<dbReference type="PROSITE" id="PS51257">
    <property type="entry name" value="PROKAR_LIPOPROTEIN"/>
    <property type="match status" value="1"/>
</dbReference>
<sequence>MDKFNVLLRRLLLFVSFMLIMTACASGAGSSPLGGIDMSAGVLLTVQIVVLVVMLLGLLSLLFVIFPGLTIIWLAALVYGLLSGFDLTSGLIFLGITLLMIFGNMVDQLLMGARAKKSGASWTGVVVSMLAALVFSILFPPFGGLVAALIALFAIETVRLKNWRQAGESTKEMAIGCASAVVARFGIGMVMIGLWLVWLYLSGAWPF</sequence>
<keyword evidence="1" id="KW-0472">Membrane</keyword>
<dbReference type="Proteomes" id="UP000256388">
    <property type="component" value="Unassembled WGS sequence"/>
</dbReference>
<organism evidence="2 3">
    <name type="scientific">Pelolinea submarina</name>
    <dbReference type="NCBI Taxonomy" id="913107"/>
    <lineage>
        <taxon>Bacteria</taxon>
        <taxon>Bacillati</taxon>
        <taxon>Chloroflexota</taxon>
        <taxon>Anaerolineae</taxon>
        <taxon>Anaerolineales</taxon>
        <taxon>Anaerolineaceae</taxon>
        <taxon>Pelolinea</taxon>
    </lineage>
</organism>
<dbReference type="OrthoDB" id="165408at2"/>
<evidence type="ECO:0000313" key="2">
    <source>
        <dbReference type="EMBL" id="REG11523.1"/>
    </source>
</evidence>
<comment type="caution">
    <text evidence="2">The sequence shown here is derived from an EMBL/GenBank/DDBJ whole genome shotgun (WGS) entry which is preliminary data.</text>
</comment>
<gene>
    <name evidence="2" type="ORF">DFR64_1413</name>
</gene>
<feature type="transmembrane region" description="Helical" evidence="1">
    <location>
        <begin position="175"/>
        <end position="201"/>
    </location>
</feature>
<keyword evidence="1" id="KW-1133">Transmembrane helix</keyword>